<dbReference type="HOGENOM" id="CLU_071529_0_0_10"/>
<dbReference type="STRING" id="865938.Weevi_0993"/>
<name>F0P1Z2_WEEVC</name>
<dbReference type="Proteomes" id="UP000008641">
    <property type="component" value="Chromosome"/>
</dbReference>
<dbReference type="RefSeq" id="WP_013598092.1">
    <property type="nucleotide sequence ID" value="NC_015144.1"/>
</dbReference>
<dbReference type="OrthoDB" id="1452530at2"/>
<accession>F0P1Z2</accession>
<protein>
    <submittedName>
        <fullName evidence="2">Uncharacterized protein</fullName>
    </submittedName>
</protein>
<keyword evidence="3" id="KW-1185">Reference proteome</keyword>
<reference evidence="2 3" key="1">
    <citation type="journal article" date="2011" name="Stand. Genomic Sci.">
        <title>Complete genome sequence of Weeksella virosa type strain (9751).</title>
        <authorList>
            <person name="Lang E."/>
            <person name="Teshima H."/>
            <person name="Lucas S."/>
            <person name="Lapidus A."/>
            <person name="Hammon N."/>
            <person name="Deshpande S."/>
            <person name="Nolan M."/>
            <person name="Cheng J.F."/>
            <person name="Pitluck S."/>
            <person name="Liolios K."/>
            <person name="Pagani I."/>
            <person name="Mikhailova N."/>
            <person name="Ivanova N."/>
            <person name="Mavromatis K."/>
            <person name="Pati A."/>
            <person name="Tapia R."/>
            <person name="Han C."/>
            <person name="Goodwin L."/>
            <person name="Chen A."/>
            <person name="Palaniappan K."/>
            <person name="Land M."/>
            <person name="Hauser L."/>
            <person name="Chang Y.J."/>
            <person name="Jeffries C.D."/>
            <person name="Brambilla E.M."/>
            <person name="Kopitz M."/>
            <person name="Rohde M."/>
            <person name="Goker M."/>
            <person name="Tindall B.J."/>
            <person name="Detter J.C."/>
            <person name="Woyke T."/>
            <person name="Bristow J."/>
            <person name="Eisen J.A."/>
            <person name="Markowitz V."/>
            <person name="Hugenholtz P."/>
            <person name="Klenk H.P."/>
            <person name="Kyrpides N.C."/>
        </authorList>
    </citation>
    <scope>NUCLEOTIDE SEQUENCE [LARGE SCALE GENOMIC DNA]</scope>
    <source>
        <strain evidence="3">ATCC 43766 / DSM 16922 / JCM 21250 / NBRC 16016 / NCTC 11634 / CL345/78</strain>
    </source>
</reference>
<sequence>MSINSSADNLGHIDMFKPFKHFFKRFFYQIIRFIKKYFWVLTCLFILGAILGFLQMKYQKSYESSLIVAPNFKSNEYLYDKIKVLDSKLKIKDIPFIKQLNLQQPEVITEIKIEPIVDIYSFVEYRDDKFKMVELMAEDSNVNKVIEDPNTSTFYDYHKIIIKSNAEISQADLQSIMSYLNDSEYYNKRKVLYIENVKKEIEQHRTSVELINQLLSNANVTTNNNVLVQNNNQLGDVIKYKSNLLIIIQNLSLDLENYSSVVKLVAKNDNYAPQASLLDNKIIVYPIVLVFLFILINSVVKVIRKVS</sequence>
<keyword evidence="1" id="KW-0472">Membrane</keyword>
<feature type="transmembrane region" description="Helical" evidence="1">
    <location>
        <begin position="283"/>
        <end position="303"/>
    </location>
</feature>
<reference evidence="3" key="2">
    <citation type="journal article" date="2011" name="Stand. Genomic Sci.">
        <title>Complete genome sequence of Weeksella virosa type strain (9751T).</title>
        <authorList>
            <person name="Lang E."/>
            <person name="Teshima H."/>
            <person name="Lucas S."/>
            <person name="Lapidus A."/>
            <person name="Hammon N."/>
            <person name="Deshpande S."/>
            <person name="Nolan M."/>
            <person name="Cheng J."/>
            <person name="Pitluck S."/>
            <person name="Liolios K."/>
            <person name="Pagani I."/>
            <person name="Mikhailova N."/>
            <person name="Ivanova N."/>
            <person name="Mavromatis K."/>
            <person name="Pati A."/>
            <person name="Tapia R."/>
            <person name="Han C."/>
            <person name="Goodwin L."/>
            <person name="Chen A."/>
            <person name="Palaniappan K."/>
            <person name="Land M."/>
            <person name="Hauser L."/>
            <person name="Chang Y."/>
            <person name="Jeffries C."/>
            <person name="Brambilla E."/>
            <person name="Kopitz M."/>
            <person name="Rohde M."/>
            <person name="Goker M."/>
            <person name="Tindall B."/>
            <person name="Detter J."/>
            <person name="Woyke T."/>
            <person name="Bristow J."/>
            <person name="Eisen J."/>
            <person name="Markowitz V."/>
            <person name="Hugenholtz P."/>
            <person name="Klenk H."/>
            <person name="Kyrpides N."/>
        </authorList>
    </citation>
    <scope>NUCLEOTIDE SEQUENCE [LARGE SCALE GENOMIC DNA]</scope>
    <source>
        <strain evidence="3">ATCC 43766 / DSM 16922 / JCM 21250 / NBRC 16016 / NCTC 11634 / CL345/78</strain>
    </source>
</reference>
<gene>
    <name evidence="2" type="ordered locus">Weevi_0993</name>
</gene>
<organism evidence="2 3">
    <name type="scientific">Weeksella virosa (strain ATCC 43766 / DSM 16922 / JCM 21250 / CCUG 30538 / CDC 9751 / IAM 14551 / NBRC 16016 / NCTC 11634 / CL345/78)</name>
    <dbReference type="NCBI Taxonomy" id="865938"/>
    <lineage>
        <taxon>Bacteria</taxon>
        <taxon>Pseudomonadati</taxon>
        <taxon>Bacteroidota</taxon>
        <taxon>Flavobacteriia</taxon>
        <taxon>Flavobacteriales</taxon>
        <taxon>Weeksellaceae</taxon>
        <taxon>Weeksella</taxon>
    </lineage>
</organism>
<dbReference type="KEGG" id="wvi:Weevi_0993"/>
<dbReference type="eggNOG" id="ENOG503098U">
    <property type="taxonomic scope" value="Bacteria"/>
</dbReference>
<evidence type="ECO:0000313" key="3">
    <source>
        <dbReference type="Proteomes" id="UP000008641"/>
    </source>
</evidence>
<proteinExistence type="predicted"/>
<dbReference type="AlphaFoldDB" id="F0P1Z2"/>
<keyword evidence="1" id="KW-1133">Transmembrane helix</keyword>
<evidence type="ECO:0000313" key="2">
    <source>
        <dbReference type="EMBL" id="ADX67702.1"/>
    </source>
</evidence>
<feature type="transmembrane region" description="Helical" evidence="1">
    <location>
        <begin position="37"/>
        <end position="56"/>
    </location>
</feature>
<keyword evidence="1" id="KW-0812">Transmembrane</keyword>
<evidence type="ECO:0000256" key="1">
    <source>
        <dbReference type="SAM" id="Phobius"/>
    </source>
</evidence>
<dbReference type="EMBL" id="CP002455">
    <property type="protein sequence ID" value="ADX67702.1"/>
    <property type="molecule type" value="Genomic_DNA"/>
</dbReference>